<dbReference type="InterPro" id="IPR017200">
    <property type="entry name" value="PqqE-like"/>
</dbReference>
<sequence>MIGQLIETGCRATPGLGRWYLDHYVSIKRLEKQVRCQLGFPAPPSSVTLLVTYACNFGCEHCESTSHPMAERGLSFETIARLIREMREMGVKVLIISGGEPLVRPDLFEIIGVANRQGLKVLLCTNGSLVEQRWEQLASAQLDCIFTSVDGLEETNDRFRHHPGAFKQTFRALELFQTMGVRSRMVNTMVHPDNLEELEELGDWIMDSAATVWRIALALPSGRARGLERFCLTDDQIRLVLRFIRDRRTHFPVYLSEEVGYVGPWALQVRSKPFSSGDGLSHFAIMPTGDVIGSGVLHDATYSEGNVKEQSLKEIWHHGFQRYRQPTLPQDCYACRHVHACGGGTFGMRVGDRHCNKRLWEKGGNT</sequence>
<dbReference type="GO" id="GO:0046872">
    <property type="term" value="F:metal ion binding"/>
    <property type="evidence" value="ECO:0007669"/>
    <property type="project" value="UniProtKB-KW"/>
</dbReference>
<dbReference type="PROSITE" id="PS51918">
    <property type="entry name" value="RADICAL_SAM"/>
    <property type="match status" value="1"/>
</dbReference>
<dbReference type="SFLD" id="SFLDG01386">
    <property type="entry name" value="main_SPASM_domain-containing"/>
    <property type="match status" value="1"/>
</dbReference>
<dbReference type="Gene3D" id="3.20.20.70">
    <property type="entry name" value="Aldolase class I"/>
    <property type="match status" value="1"/>
</dbReference>
<keyword evidence="3" id="KW-0949">S-adenosyl-L-methionine</keyword>
<dbReference type="AlphaFoldDB" id="A0AAJ1EK82"/>
<dbReference type="PANTHER" id="PTHR11228:SF7">
    <property type="entry name" value="PQQA PEPTIDE CYCLASE"/>
    <property type="match status" value="1"/>
</dbReference>
<feature type="domain" description="Radical SAM core" evidence="7">
    <location>
        <begin position="41"/>
        <end position="256"/>
    </location>
</feature>
<dbReference type="InterPro" id="IPR058240">
    <property type="entry name" value="rSAM_sf"/>
</dbReference>
<dbReference type="Pfam" id="PF13186">
    <property type="entry name" value="SPASM"/>
    <property type="match status" value="1"/>
</dbReference>
<dbReference type="InterPro" id="IPR050377">
    <property type="entry name" value="Radical_SAM_PqqE_MftC-like"/>
</dbReference>
<evidence type="ECO:0000259" key="7">
    <source>
        <dbReference type="PROSITE" id="PS51918"/>
    </source>
</evidence>
<proteinExistence type="predicted"/>
<evidence type="ECO:0000313" key="9">
    <source>
        <dbReference type="Proteomes" id="UP001197609"/>
    </source>
</evidence>
<dbReference type="SFLD" id="SFLDG01067">
    <property type="entry name" value="SPASM/twitch_domain_containing"/>
    <property type="match status" value="1"/>
</dbReference>
<evidence type="ECO:0000313" key="8">
    <source>
        <dbReference type="EMBL" id="MBZ0160891.1"/>
    </source>
</evidence>
<dbReference type="PIRSF" id="PIRSF037420">
    <property type="entry name" value="PQQ_syn_pqqE"/>
    <property type="match status" value="1"/>
</dbReference>
<accession>A0AAJ1EK82</accession>
<dbReference type="SFLD" id="SFLDS00029">
    <property type="entry name" value="Radical_SAM"/>
    <property type="match status" value="1"/>
</dbReference>
<reference evidence="8 9" key="1">
    <citation type="journal article" date="2021" name="bioRxiv">
        <title>Unraveling nitrogen, sulfur and carbon metabolic pathways and microbial community transcriptional responses to substrate deprivation and toxicity stresses in a bioreactor mimicking anoxic brackish coastal sediment conditions.</title>
        <authorList>
            <person name="Martins P.D."/>
            <person name="Echeveste M.J."/>
            <person name="Arshad A."/>
            <person name="Kurth J."/>
            <person name="Ouboter H."/>
            <person name="Jetten M.S.M."/>
            <person name="Welte C.U."/>
        </authorList>
    </citation>
    <scope>NUCLEOTIDE SEQUENCE [LARGE SCALE GENOMIC DNA]</scope>
    <source>
        <strain evidence="8">MAG_38</strain>
    </source>
</reference>
<comment type="caution">
    <text evidence="8">The sequence shown here is derived from an EMBL/GenBank/DDBJ whole genome shotgun (WGS) entry which is preliminary data.</text>
</comment>
<dbReference type="InterPro" id="IPR007197">
    <property type="entry name" value="rSAM"/>
</dbReference>
<evidence type="ECO:0000256" key="4">
    <source>
        <dbReference type="ARBA" id="ARBA00022723"/>
    </source>
</evidence>
<evidence type="ECO:0000256" key="5">
    <source>
        <dbReference type="ARBA" id="ARBA00023004"/>
    </source>
</evidence>
<dbReference type="InterPro" id="IPR013785">
    <property type="entry name" value="Aldolase_TIM"/>
</dbReference>
<dbReference type="GO" id="GO:0003824">
    <property type="term" value="F:catalytic activity"/>
    <property type="evidence" value="ECO:0007669"/>
    <property type="project" value="InterPro"/>
</dbReference>
<dbReference type="InterPro" id="IPR023885">
    <property type="entry name" value="4Fe4S-binding_SPASM_dom"/>
</dbReference>
<evidence type="ECO:0000256" key="3">
    <source>
        <dbReference type="ARBA" id="ARBA00022691"/>
    </source>
</evidence>
<dbReference type="EMBL" id="JAIOIU010000161">
    <property type="protein sequence ID" value="MBZ0160891.1"/>
    <property type="molecule type" value="Genomic_DNA"/>
</dbReference>
<evidence type="ECO:0000256" key="1">
    <source>
        <dbReference type="ARBA" id="ARBA00001966"/>
    </source>
</evidence>
<dbReference type="Pfam" id="PF04055">
    <property type="entry name" value="Radical_SAM"/>
    <property type="match status" value="1"/>
</dbReference>
<comment type="cofactor">
    <cofactor evidence="1">
        <name>[4Fe-4S] cluster</name>
        <dbReference type="ChEBI" id="CHEBI:49883"/>
    </cofactor>
</comment>
<dbReference type="SUPFAM" id="SSF102114">
    <property type="entry name" value="Radical SAM enzymes"/>
    <property type="match status" value="1"/>
</dbReference>
<gene>
    <name evidence="8" type="ORF">K8G79_12290</name>
</gene>
<keyword evidence="2" id="KW-0004">4Fe-4S</keyword>
<dbReference type="InterPro" id="IPR006638">
    <property type="entry name" value="Elp3/MiaA/NifB-like_rSAM"/>
</dbReference>
<keyword evidence="4" id="KW-0479">Metal-binding</keyword>
<name>A0AAJ1EK82_9BACT</name>
<dbReference type="SMART" id="SM00729">
    <property type="entry name" value="Elp3"/>
    <property type="match status" value="1"/>
</dbReference>
<protein>
    <submittedName>
        <fullName evidence="8">Radical SAM protein</fullName>
    </submittedName>
</protein>
<dbReference type="CDD" id="cd01335">
    <property type="entry name" value="Radical_SAM"/>
    <property type="match status" value="1"/>
</dbReference>
<keyword evidence="6" id="KW-0411">Iron-sulfur</keyword>
<organism evidence="8 9">
    <name type="scientific">Candidatus Methylomirabilis tolerans</name>
    <dbReference type="NCBI Taxonomy" id="3123416"/>
    <lineage>
        <taxon>Bacteria</taxon>
        <taxon>Candidatus Methylomirabilota</taxon>
        <taxon>Candidatus Methylomirabilia</taxon>
        <taxon>Candidatus Methylomirabilales</taxon>
        <taxon>Candidatus Methylomirabilaceae</taxon>
        <taxon>Candidatus Methylomirabilis</taxon>
    </lineage>
</organism>
<evidence type="ECO:0000256" key="6">
    <source>
        <dbReference type="ARBA" id="ARBA00023014"/>
    </source>
</evidence>
<keyword evidence="5" id="KW-0408">Iron</keyword>
<evidence type="ECO:0000256" key="2">
    <source>
        <dbReference type="ARBA" id="ARBA00022485"/>
    </source>
</evidence>
<dbReference type="Proteomes" id="UP001197609">
    <property type="component" value="Unassembled WGS sequence"/>
</dbReference>
<dbReference type="PANTHER" id="PTHR11228">
    <property type="entry name" value="RADICAL SAM DOMAIN PROTEIN"/>
    <property type="match status" value="1"/>
</dbReference>
<dbReference type="GO" id="GO:0051539">
    <property type="term" value="F:4 iron, 4 sulfur cluster binding"/>
    <property type="evidence" value="ECO:0007669"/>
    <property type="project" value="UniProtKB-KW"/>
</dbReference>